<dbReference type="Proteomes" id="UP000036403">
    <property type="component" value="Unassembled WGS sequence"/>
</dbReference>
<proteinExistence type="predicted"/>
<comment type="caution">
    <text evidence="2">The sequence shown here is derived from an EMBL/GenBank/DDBJ whole genome shotgun (WGS) entry which is preliminary data.</text>
</comment>
<gene>
    <name evidence="2" type="ORF">RF55_18455</name>
</gene>
<reference evidence="2 3" key="1">
    <citation type="submission" date="2015-04" db="EMBL/GenBank/DDBJ databases">
        <title>Lasius niger genome sequencing.</title>
        <authorList>
            <person name="Konorov E.A."/>
            <person name="Nikitin M.A."/>
            <person name="Kirill M.V."/>
            <person name="Chang P."/>
        </authorList>
    </citation>
    <scope>NUCLEOTIDE SEQUENCE [LARGE SCALE GENOMIC DNA]</scope>
    <source>
        <tissue evidence="2">Whole</tissue>
    </source>
</reference>
<evidence type="ECO:0000256" key="1">
    <source>
        <dbReference type="SAM" id="MobiDB-lite"/>
    </source>
</evidence>
<dbReference type="AlphaFoldDB" id="A0A0J7K101"/>
<accession>A0A0J7K101</accession>
<organism evidence="2 3">
    <name type="scientific">Lasius niger</name>
    <name type="common">Black garden ant</name>
    <dbReference type="NCBI Taxonomy" id="67767"/>
    <lineage>
        <taxon>Eukaryota</taxon>
        <taxon>Metazoa</taxon>
        <taxon>Ecdysozoa</taxon>
        <taxon>Arthropoda</taxon>
        <taxon>Hexapoda</taxon>
        <taxon>Insecta</taxon>
        <taxon>Pterygota</taxon>
        <taxon>Neoptera</taxon>
        <taxon>Endopterygota</taxon>
        <taxon>Hymenoptera</taxon>
        <taxon>Apocrita</taxon>
        <taxon>Aculeata</taxon>
        <taxon>Formicoidea</taxon>
        <taxon>Formicidae</taxon>
        <taxon>Formicinae</taxon>
        <taxon>Lasius</taxon>
        <taxon>Lasius</taxon>
    </lineage>
</organism>
<evidence type="ECO:0000313" key="2">
    <source>
        <dbReference type="EMBL" id="KMQ84088.1"/>
    </source>
</evidence>
<feature type="region of interest" description="Disordered" evidence="1">
    <location>
        <begin position="159"/>
        <end position="181"/>
    </location>
</feature>
<sequence>MAGRIEIASESTNEETLSVSYTCGVCETILEDEDERNHHPCFEAYKYVYIDDNFYIYPQCNDGQIIRKSLVGDAEVVVMETTPETTPTQAQSPSEETSDWRNKKIREEEQLIEEGSKRPALWNFKLPLVERNLQIKKKFSTTNIPVDIPYENIEESNDAENTIYDGNSSSSGRGSRNSKRRLSIDDSVDGIIDRLSDALSQPVTVNVPPFMPPAPSVDKATLFGNLITAHLKELDPQLVDNVMLQILQIINAAKQKSNRN</sequence>
<evidence type="ECO:0000313" key="3">
    <source>
        <dbReference type="Proteomes" id="UP000036403"/>
    </source>
</evidence>
<dbReference type="PaxDb" id="67767-A0A0J7K101"/>
<name>A0A0J7K101_LASNI</name>
<protein>
    <submittedName>
        <fullName evidence="2">Uncharacterized protein</fullName>
    </submittedName>
</protein>
<feature type="compositionally biased region" description="Low complexity" evidence="1">
    <location>
        <begin position="166"/>
        <end position="175"/>
    </location>
</feature>
<dbReference type="OrthoDB" id="6159213at2759"/>
<dbReference type="EMBL" id="LBMM01017453">
    <property type="protein sequence ID" value="KMQ84088.1"/>
    <property type="molecule type" value="Genomic_DNA"/>
</dbReference>
<keyword evidence="3" id="KW-1185">Reference proteome</keyword>